<keyword evidence="2" id="KW-0802">TPR repeat</keyword>
<proteinExistence type="predicted"/>
<feature type="transmembrane region" description="Helical" evidence="4">
    <location>
        <begin position="159"/>
        <end position="176"/>
    </location>
</feature>
<dbReference type="EMBL" id="CAKOGP040002413">
    <property type="protein sequence ID" value="CAJ1968888.1"/>
    <property type="molecule type" value="Genomic_DNA"/>
</dbReference>
<reference evidence="7" key="1">
    <citation type="submission" date="2023-08" db="EMBL/GenBank/DDBJ databases">
        <authorList>
            <person name="Audoor S."/>
            <person name="Bilcke G."/>
        </authorList>
    </citation>
    <scope>NUCLEOTIDE SEQUENCE</scope>
</reference>
<feature type="transmembrane region" description="Helical" evidence="4">
    <location>
        <begin position="126"/>
        <end position="147"/>
    </location>
</feature>
<feature type="transmembrane region" description="Helical" evidence="4">
    <location>
        <begin position="335"/>
        <end position="359"/>
    </location>
</feature>
<evidence type="ECO:0000313" key="8">
    <source>
        <dbReference type="Proteomes" id="UP001295423"/>
    </source>
</evidence>
<keyword evidence="3 4" id="KW-0472">Membrane</keyword>
<feature type="transmembrane region" description="Helical" evidence="4">
    <location>
        <begin position="380"/>
        <end position="402"/>
    </location>
</feature>
<feature type="transmembrane region" description="Helical" evidence="4">
    <location>
        <begin position="188"/>
        <end position="208"/>
    </location>
</feature>
<feature type="transmembrane region" description="Helical" evidence="4">
    <location>
        <begin position="408"/>
        <end position="424"/>
    </location>
</feature>
<dbReference type="GO" id="GO:0000030">
    <property type="term" value="F:mannosyltransferase activity"/>
    <property type="evidence" value="ECO:0007669"/>
    <property type="project" value="TreeGrafter"/>
</dbReference>
<keyword evidence="8" id="KW-1185">Reference proteome</keyword>
<dbReference type="GO" id="GO:0035269">
    <property type="term" value="P:protein O-linked glycosylation via mannose"/>
    <property type="evidence" value="ECO:0007669"/>
    <property type="project" value="TreeGrafter"/>
</dbReference>
<dbReference type="Pfam" id="PF08409">
    <property type="entry name" value="TMTC_DUF1736"/>
    <property type="match status" value="1"/>
</dbReference>
<keyword evidence="4" id="KW-1133">Transmembrane helix</keyword>
<evidence type="ECO:0000256" key="4">
    <source>
        <dbReference type="SAM" id="Phobius"/>
    </source>
</evidence>
<dbReference type="PANTHER" id="PTHR44227">
    <property type="match status" value="1"/>
</dbReference>
<feature type="transmembrane region" description="Helical" evidence="4">
    <location>
        <begin position="101"/>
        <end position="119"/>
    </location>
</feature>
<evidence type="ECO:0000256" key="3">
    <source>
        <dbReference type="ARBA" id="ARBA00023136"/>
    </source>
</evidence>
<name>A0AAD2GC04_9STRA</name>
<comment type="caution">
    <text evidence="7">The sequence shown here is derived from an EMBL/GenBank/DDBJ whole genome shotgun (WGS) entry which is preliminary data.</text>
</comment>
<evidence type="ECO:0000256" key="1">
    <source>
        <dbReference type="ARBA" id="ARBA00022737"/>
    </source>
</evidence>
<dbReference type="GO" id="GO:0005783">
    <property type="term" value="C:endoplasmic reticulum"/>
    <property type="evidence" value="ECO:0007669"/>
    <property type="project" value="TreeGrafter"/>
</dbReference>
<feature type="chain" id="PRO_5041917943" description="DUF1736 domain-containing protein" evidence="5">
    <location>
        <begin position="17"/>
        <end position="630"/>
    </location>
</feature>
<evidence type="ECO:0000313" key="7">
    <source>
        <dbReference type="EMBL" id="CAJ1968888.1"/>
    </source>
</evidence>
<organism evidence="7 8">
    <name type="scientific">Cylindrotheca closterium</name>
    <dbReference type="NCBI Taxonomy" id="2856"/>
    <lineage>
        <taxon>Eukaryota</taxon>
        <taxon>Sar</taxon>
        <taxon>Stramenopiles</taxon>
        <taxon>Ochrophyta</taxon>
        <taxon>Bacillariophyta</taxon>
        <taxon>Bacillariophyceae</taxon>
        <taxon>Bacillariophycidae</taxon>
        <taxon>Bacillariales</taxon>
        <taxon>Bacillariaceae</taxon>
        <taxon>Cylindrotheca</taxon>
    </lineage>
</organism>
<feature type="signal peptide" evidence="5">
    <location>
        <begin position="1"/>
        <end position="16"/>
    </location>
</feature>
<gene>
    <name evidence="7" type="ORF">CYCCA115_LOCUS23445</name>
</gene>
<feature type="transmembrane region" description="Helical" evidence="4">
    <location>
        <begin position="246"/>
        <end position="269"/>
    </location>
</feature>
<feature type="transmembrane region" description="Helical" evidence="4">
    <location>
        <begin position="445"/>
        <end position="461"/>
    </location>
</feature>
<sequence length="630" mass="72102">MMKFWKSPAFWTATIAILAYWDDEALNGGWVYDDAGSVIKNVVVNGQVPWKEAFTRDYWGSPMAEEQSHKSFRPITTLSLKANYVHGMKYAEKDAKYPPTYWFHVVNVLLHGLVTALITRATSFVFVNDVVSQLIVGFLFGLHPVHAEVVSNITSRGEMLMSIFHLIAFLSFASCIQKEKGGEAQQFGISSFLGIYIIPWVFMTLSLFSKEQGATTLITLVLYDFLQHHGKVLVLLDKLKAKDKDAWTFTFRTIFLAIQTVIVVLWRYILNGETSPDFIVEQNPAGFAEDRFTRWFSITWVYCLYIRDSIYPMYLSPDWSGLSIDLIEKVSDPRAFIVMCLWYFSGVSFWSMVVGGDSFTKKENLTQKVWDADAMKITNMAVWAFTFSPFLLSSNILVVVGLMKADRVIYLPLFGFCILENLLLKKFLMKDAQTMPMVMQTKEHWKFAAAYFLIIFQLSFFCARTHERNLSWSDSLKLWSAAYAVNPRSHHTMYNFGYELSIKRRFSEAEYVMRPIGNARVQGPSNTFVYAMVLFNLGKCDDADRLLDIAFDVIDEKRAAGGVRDTESSLARTESNLLVARAHCEKDFYETGKILYDAVQTDPSNEYAIGLATEQMKKIERYEKLHAQGT</sequence>
<dbReference type="InterPro" id="IPR013618">
    <property type="entry name" value="TMTC_DUF1736"/>
</dbReference>
<protein>
    <recommendedName>
        <fullName evidence="6">DUF1736 domain-containing protein</fullName>
    </recommendedName>
</protein>
<dbReference type="GO" id="GO:0030968">
    <property type="term" value="P:endoplasmic reticulum unfolded protein response"/>
    <property type="evidence" value="ECO:0007669"/>
    <property type="project" value="TreeGrafter"/>
</dbReference>
<evidence type="ECO:0000259" key="6">
    <source>
        <dbReference type="Pfam" id="PF08409"/>
    </source>
</evidence>
<dbReference type="Proteomes" id="UP001295423">
    <property type="component" value="Unassembled WGS sequence"/>
</dbReference>
<evidence type="ECO:0000256" key="2">
    <source>
        <dbReference type="ARBA" id="ARBA00022803"/>
    </source>
</evidence>
<feature type="domain" description="DUF1736" evidence="6">
    <location>
        <begin position="273"/>
        <end position="344"/>
    </location>
</feature>
<keyword evidence="5" id="KW-0732">Signal</keyword>
<evidence type="ECO:0000256" key="5">
    <source>
        <dbReference type="SAM" id="SignalP"/>
    </source>
</evidence>
<dbReference type="PANTHER" id="PTHR44227:SF3">
    <property type="entry name" value="PROTEIN O-MANNOSYL-TRANSFERASE TMTC4"/>
    <property type="match status" value="1"/>
</dbReference>
<keyword evidence="4" id="KW-0812">Transmembrane</keyword>
<keyword evidence="1" id="KW-0677">Repeat</keyword>
<accession>A0AAD2GC04</accession>
<dbReference type="InterPro" id="IPR052346">
    <property type="entry name" value="O-mannosyl-transferase_TMTC"/>
</dbReference>
<dbReference type="AlphaFoldDB" id="A0AAD2GC04"/>